<protein>
    <submittedName>
        <fullName evidence="1">Uncharacterized protein</fullName>
    </submittedName>
</protein>
<dbReference type="EMBL" id="JARPWH010000004">
    <property type="protein sequence ID" value="MDT2401236.1"/>
    <property type="molecule type" value="Genomic_DNA"/>
</dbReference>
<evidence type="ECO:0000313" key="4">
    <source>
        <dbReference type="Proteomes" id="UP001260773"/>
    </source>
</evidence>
<gene>
    <name evidence="2" type="ORF">EK398_18220</name>
    <name evidence="1" type="ORF">P7D43_02540</name>
</gene>
<dbReference type="Proteomes" id="UP001260773">
    <property type="component" value="Unassembled WGS sequence"/>
</dbReference>
<dbReference type="Proteomes" id="UP000288388">
    <property type="component" value="Unassembled WGS sequence"/>
</dbReference>
<comment type="caution">
    <text evidence="1">The sequence shown here is derived from an EMBL/GenBank/DDBJ whole genome shotgun (WGS) entry which is preliminary data.</text>
</comment>
<sequence length="229" mass="27177">MSNEEYYGKILYNKQMSEDWLSLLEDAPAFNRFDLKPITALLSAPCDLGTLVLREEEHSFHDRGTLETLRSFYQTHRFFDYSMTRRCFKVIDGFSSYKVPFVNWHFALCPLESPENGMWVNPLEVYQLQTIRGVCFAELRNGVIIELPIQKRSFIDQAEKAIYSLCYLRREYSITLNYKGGPLDYFQLPVTPFLLSLRKRPLLQHWVTDRGVFHQRYLSEVLRKHQERN</sequence>
<evidence type="ECO:0000313" key="2">
    <source>
        <dbReference type="EMBL" id="RVU92460.1"/>
    </source>
</evidence>
<organism evidence="1 4">
    <name type="scientific">Enterococcus avium</name>
    <name type="common">Streptococcus avium</name>
    <dbReference type="NCBI Taxonomy" id="33945"/>
    <lineage>
        <taxon>Bacteria</taxon>
        <taxon>Bacillati</taxon>
        <taxon>Bacillota</taxon>
        <taxon>Bacilli</taxon>
        <taxon>Lactobacillales</taxon>
        <taxon>Enterococcaceae</taxon>
        <taxon>Enterococcus</taxon>
    </lineage>
</organism>
<dbReference type="RefSeq" id="WP_048719831.1">
    <property type="nucleotide sequence ID" value="NZ_JADPDV010000006.1"/>
</dbReference>
<dbReference type="AlphaFoldDB" id="A0A2N8PTJ7"/>
<reference evidence="1" key="2">
    <citation type="submission" date="2023-03" db="EMBL/GenBank/DDBJ databases">
        <authorList>
            <person name="Shen W."/>
            <person name="Cai J."/>
        </authorList>
    </citation>
    <scope>NUCLEOTIDE SEQUENCE</scope>
    <source>
        <strain evidence="1">P33-2</strain>
    </source>
</reference>
<proteinExistence type="predicted"/>
<name>A0A2N8PTJ7_ENTAV</name>
<reference evidence="2 3" key="1">
    <citation type="submission" date="2018-12" db="EMBL/GenBank/DDBJ databases">
        <title>A novel vanA-carrying plasmid in a clinical isolate of Enterococcus avium.</title>
        <authorList>
            <person name="Bernasconi O.J."/>
            <person name="Luzzaro F."/>
            <person name="Endimiani A."/>
        </authorList>
    </citation>
    <scope>NUCLEOTIDE SEQUENCE [LARGE SCALE GENOMIC DNA]</scope>
    <source>
        <strain evidence="2 3">LC0559/18</strain>
    </source>
</reference>
<dbReference type="EMBL" id="RYZS01000002">
    <property type="protein sequence ID" value="RVU92460.1"/>
    <property type="molecule type" value="Genomic_DNA"/>
</dbReference>
<evidence type="ECO:0000313" key="1">
    <source>
        <dbReference type="EMBL" id="MDT2401236.1"/>
    </source>
</evidence>
<evidence type="ECO:0000313" key="3">
    <source>
        <dbReference type="Proteomes" id="UP000288388"/>
    </source>
</evidence>
<accession>A0A2N8PTJ7</accession>